<gene>
    <name evidence="4" type="ORF">HIM_06787</name>
</gene>
<dbReference type="GO" id="GO:0043386">
    <property type="term" value="P:mycotoxin biosynthetic process"/>
    <property type="evidence" value="ECO:0007669"/>
    <property type="project" value="InterPro"/>
</dbReference>
<dbReference type="Pfam" id="PF11807">
    <property type="entry name" value="UstYa"/>
    <property type="match status" value="1"/>
</dbReference>
<comment type="pathway">
    <text evidence="1">Mycotoxin biosynthesis.</text>
</comment>
<dbReference type="AlphaFoldDB" id="A0A0F8A4N6"/>
<dbReference type="InterPro" id="IPR021765">
    <property type="entry name" value="UstYa-like"/>
</dbReference>
<evidence type="ECO:0000256" key="2">
    <source>
        <dbReference type="ARBA" id="ARBA00023002"/>
    </source>
</evidence>
<dbReference type="PANTHER" id="PTHR33365">
    <property type="entry name" value="YALI0B05434P"/>
    <property type="match status" value="1"/>
</dbReference>
<dbReference type="Proteomes" id="UP000054481">
    <property type="component" value="Unassembled WGS sequence"/>
</dbReference>
<dbReference type="GO" id="GO:0016491">
    <property type="term" value="F:oxidoreductase activity"/>
    <property type="evidence" value="ECO:0007669"/>
    <property type="project" value="UniProtKB-KW"/>
</dbReference>
<protein>
    <submittedName>
        <fullName evidence="4">Uncharacterized protein</fullName>
    </submittedName>
</protein>
<evidence type="ECO:0000313" key="5">
    <source>
        <dbReference type="Proteomes" id="UP000054481"/>
    </source>
</evidence>
<keyword evidence="2" id="KW-0560">Oxidoreductase</keyword>
<accession>A0A0F8A4N6</accession>
<name>A0A0F8A4N6_9HYPO</name>
<evidence type="ECO:0000256" key="1">
    <source>
        <dbReference type="ARBA" id="ARBA00004685"/>
    </source>
</evidence>
<sequence length="217" mass="23622">MLCLRPGPRSLGFAPAFQAVHVTFEKNATFSAPPSPASNAAWNSILPQGRGFVLVPDPKAYNLGPGIPTGAGPDRYGLSMFHQLHCLVSQPSSHLDHAKQHKGTSLPAGKTSLQATIRDGYFAALANKDPKRADETAASEDMRKPERVKHMGHCFDMLRQAIMCAGDMTLEPAQRSPSGEVLPSVDGWGVVHECRSWDEAVAWTLRHRAEEARSEDE</sequence>
<comment type="similarity">
    <text evidence="3">Belongs to the ustYa family.</text>
</comment>
<reference evidence="4 5" key="1">
    <citation type="journal article" date="2014" name="Genome Biol. Evol.">
        <title>Comparative genomics and transcriptomics analyses reveal divergent lifestyle features of nematode endoparasitic fungus Hirsutella minnesotensis.</title>
        <authorList>
            <person name="Lai Y."/>
            <person name="Liu K."/>
            <person name="Zhang X."/>
            <person name="Zhang X."/>
            <person name="Li K."/>
            <person name="Wang N."/>
            <person name="Shu C."/>
            <person name="Wu Y."/>
            <person name="Wang C."/>
            <person name="Bushley K.E."/>
            <person name="Xiang M."/>
            <person name="Liu X."/>
        </authorList>
    </citation>
    <scope>NUCLEOTIDE SEQUENCE [LARGE SCALE GENOMIC DNA]</scope>
    <source>
        <strain evidence="4 5">3608</strain>
    </source>
</reference>
<dbReference type="EMBL" id="KQ030531">
    <property type="protein sequence ID" value="KJZ73894.1"/>
    <property type="molecule type" value="Genomic_DNA"/>
</dbReference>
<evidence type="ECO:0000256" key="3">
    <source>
        <dbReference type="ARBA" id="ARBA00035112"/>
    </source>
</evidence>
<dbReference type="PANTHER" id="PTHR33365:SF11">
    <property type="entry name" value="TAT PATHWAY SIGNAL SEQUENCE"/>
    <property type="match status" value="1"/>
</dbReference>
<organism evidence="4 5">
    <name type="scientific">Hirsutella minnesotensis 3608</name>
    <dbReference type="NCBI Taxonomy" id="1043627"/>
    <lineage>
        <taxon>Eukaryota</taxon>
        <taxon>Fungi</taxon>
        <taxon>Dikarya</taxon>
        <taxon>Ascomycota</taxon>
        <taxon>Pezizomycotina</taxon>
        <taxon>Sordariomycetes</taxon>
        <taxon>Hypocreomycetidae</taxon>
        <taxon>Hypocreales</taxon>
        <taxon>Ophiocordycipitaceae</taxon>
        <taxon>Hirsutella</taxon>
    </lineage>
</organism>
<keyword evidence="5" id="KW-1185">Reference proteome</keyword>
<evidence type="ECO:0000313" key="4">
    <source>
        <dbReference type="EMBL" id="KJZ73894.1"/>
    </source>
</evidence>
<dbReference type="OrthoDB" id="3687641at2759"/>
<proteinExistence type="inferred from homology"/>